<feature type="region of interest" description="Disordered" evidence="1">
    <location>
        <begin position="34"/>
        <end position="119"/>
    </location>
</feature>
<evidence type="ECO:0000313" key="3">
    <source>
        <dbReference type="Proteomes" id="UP000020467"/>
    </source>
</evidence>
<evidence type="ECO:0000256" key="1">
    <source>
        <dbReference type="SAM" id="MobiDB-lite"/>
    </source>
</evidence>
<dbReference type="Proteomes" id="UP000020467">
    <property type="component" value="Unassembled WGS sequence"/>
</dbReference>
<dbReference type="EMBL" id="JARH01000118">
    <property type="protein sequence ID" value="EXF85195.1"/>
    <property type="molecule type" value="Genomic_DNA"/>
</dbReference>
<sequence>MHRPLPLPRPRHHLAPTQNTPIAWALGIDAKVRRIDDLPTPDFRPSEKQRTGGGRKPLSSASSEGSKAAPSHQEHQEHQDLDVSSDLQLSQDCNASNSPAKRRSRDRKGEYSGQSAAVSVRRHTKSLYYGLGACTCSPDSGRISQPARNVTGTA</sequence>
<name>A0A010R911_9PEZI</name>
<reference evidence="2 3" key="1">
    <citation type="submission" date="2014-02" db="EMBL/GenBank/DDBJ databases">
        <title>The genome sequence of Colletotrichum fioriniae PJ7.</title>
        <authorList>
            <person name="Baroncelli R."/>
            <person name="Thon M.R."/>
        </authorList>
    </citation>
    <scope>NUCLEOTIDE SEQUENCE [LARGE SCALE GENOMIC DNA]</scope>
    <source>
        <strain evidence="2 3">PJ7</strain>
    </source>
</reference>
<feature type="compositionally biased region" description="Basic and acidic residues" evidence="1">
    <location>
        <begin position="72"/>
        <end position="81"/>
    </location>
</feature>
<gene>
    <name evidence="2" type="ORF">CFIO01_03266</name>
</gene>
<dbReference type="HOGENOM" id="CLU_1704083_0_0_1"/>
<organism evidence="2 3">
    <name type="scientific">Colletotrichum fioriniae PJ7</name>
    <dbReference type="NCBI Taxonomy" id="1445577"/>
    <lineage>
        <taxon>Eukaryota</taxon>
        <taxon>Fungi</taxon>
        <taxon>Dikarya</taxon>
        <taxon>Ascomycota</taxon>
        <taxon>Pezizomycotina</taxon>
        <taxon>Sordariomycetes</taxon>
        <taxon>Hypocreomycetidae</taxon>
        <taxon>Glomerellales</taxon>
        <taxon>Glomerellaceae</taxon>
        <taxon>Colletotrichum</taxon>
        <taxon>Colletotrichum acutatum species complex</taxon>
    </lineage>
</organism>
<dbReference type="KEGG" id="cfj:CFIO01_03266"/>
<keyword evidence="3" id="KW-1185">Reference proteome</keyword>
<protein>
    <submittedName>
        <fullName evidence="2">Uncharacterized protein</fullName>
    </submittedName>
</protein>
<evidence type="ECO:0000313" key="2">
    <source>
        <dbReference type="EMBL" id="EXF85195.1"/>
    </source>
</evidence>
<accession>A0A010R911</accession>
<comment type="caution">
    <text evidence="2">The sequence shown here is derived from an EMBL/GenBank/DDBJ whole genome shotgun (WGS) entry which is preliminary data.</text>
</comment>
<dbReference type="AlphaFoldDB" id="A0A010R911"/>
<feature type="compositionally biased region" description="Polar residues" evidence="1">
    <location>
        <begin position="85"/>
        <end position="99"/>
    </location>
</feature>
<proteinExistence type="predicted"/>